<dbReference type="InterPro" id="IPR028989">
    <property type="entry name" value="RimP_N"/>
</dbReference>
<dbReference type="HAMAP" id="MF_01077">
    <property type="entry name" value="RimP"/>
    <property type="match status" value="1"/>
</dbReference>
<comment type="function">
    <text evidence="3">Required for maturation of 30S ribosomal subunits.</text>
</comment>
<dbReference type="SUPFAM" id="SSF75420">
    <property type="entry name" value="YhbC-like, N-terminal domain"/>
    <property type="match status" value="1"/>
</dbReference>
<proteinExistence type="inferred from homology"/>
<dbReference type="Gene3D" id="3.30.300.70">
    <property type="entry name" value="RimP-like superfamily, N-terminal"/>
    <property type="match status" value="1"/>
</dbReference>
<dbReference type="PANTHER" id="PTHR33867:SF1">
    <property type="entry name" value="RIBOSOME MATURATION FACTOR RIMP"/>
    <property type="match status" value="1"/>
</dbReference>
<dbReference type="FunFam" id="3.30.300.70:FF:000001">
    <property type="entry name" value="Ribosome maturation factor RimP"/>
    <property type="match status" value="1"/>
</dbReference>
<dbReference type="InterPro" id="IPR035956">
    <property type="entry name" value="RimP_N_sf"/>
</dbReference>
<keyword evidence="7" id="KW-1185">Reference proteome</keyword>
<comment type="subcellular location">
    <subcellularLocation>
        <location evidence="3">Cytoplasm</location>
    </subcellularLocation>
</comment>
<dbReference type="SUPFAM" id="SSF74942">
    <property type="entry name" value="YhbC-like, C-terminal domain"/>
    <property type="match status" value="1"/>
</dbReference>
<comment type="similarity">
    <text evidence="3">Belongs to the RimP family.</text>
</comment>
<evidence type="ECO:0000256" key="1">
    <source>
        <dbReference type="ARBA" id="ARBA00022490"/>
    </source>
</evidence>
<dbReference type="InterPro" id="IPR028998">
    <property type="entry name" value="RimP_C"/>
</dbReference>
<dbReference type="KEGG" id="ifn:GM661_10745"/>
<dbReference type="InterPro" id="IPR003728">
    <property type="entry name" value="Ribosome_maturation_RimP"/>
</dbReference>
<organism evidence="6 7">
    <name type="scientific">Iocasia fonsfrigidae</name>
    <dbReference type="NCBI Taxonomy" id="2682810"/>
    <lineage>
        <taxon>Bacteria</taxon>
        <taxon>Bacillati</taxon>
        <taxon>Bacillota</taxon>
        <taxon>Clostridia</taxon>
        <taxon>Halanaerobiales</taxon>
        <taxon>Halanaerobiaceae</taxon>
        <taxon>Iocasia</taxon>
    </lineage>
</organism>
<name>A0A8A7KJX2_9FIRM</name>
<evidence type="ECO:0000256" key="3">
    <source>
        <dbReference type="HAMAP-Rule" id="MF_01077"/>
    </source>
</evidence>
<dbReference type="Pfam" id="PF17384">
    <property type="entry name" value="DUF150_C"/>
    <property type="match status" value="1"/>
</dbReference>
<dbReference type="AlphaFoldDB" id="A0A8A7KJX2"/>
<evidence type="ECO:0000259" key="5">
    <source>
        <dbReference type="Pfam" id="PF17384"/>
    </source>
</evidence>
<evidence type="ECO:0000313" key="6">
    <source>
        <dbReference type="EMBL" id="QTL98414.1"/>
    </source>
</evidence>
<dbReference type="Pfam" id="PF02576">
    <property type="entry name" value="RimP_N"/>
    <property type="match status" value="1"/>
</dbReference>
<protein>
    <recommendedName>
        <fullName evidence="3">Ribosome maturation factor RimP</fullName>
    </recommendedName>
</protein>
<dbReference type="Proteomes" id="UP000665020">
    <property type="component" value="Chromosome"/>
</dbReference>
<gene>
    <name evidence="3" type="primary">rimP</name>
    <name evidence="6" type="ORF">GM661_10745</name>
</gene>
<dbReference type="Gene3D" id="2.30.30.180">
    <property type="entry name" value="Ribosome maturation factor RimP, C-terminal domain"/>
    <property type="match status" value="1"/>
</dbReference>
<evidence type="ECO:0000259" key="4">
    <source>
        <dbReference type="Pfam" id="PF02576"/>
    </source>
</evidence>
<accession>A0A8A7KJX2</accession>
<dbReference type="GO" id="GO:0005829">
    <property type="term" value="C:cytosol"/>
    <property type="evidence" value="ECO:0007669"/>
    <property type="project" value="TreeGrafter"/>
</dbReference>
<sequence length="160" mass="18281">MGKVIETVRGYVEDIIKGKNLELVDVEYLKEGNNWYLRVFIERLNDQVTLEECEDISRILSDILDEKDPIENSYILEVSTPGLERPLKKRSDFDRFVGKLVTIKTYVPVEGKKVITGYIKGSDEENIMLDLKEGEGDVNIPFDKIAGANLTVDFDLHTIK</sequence>
<keyword evidence="1 3" id="KW-0963">Cytoplasm</keyword>
<keyword evidence="2 3" id="KW-0690">Ribosome biogenesis</keyword>
<dbReference type="EMBL" id="CP046640">
    <property type="protein sequence ID" value="QTL98414.1"/>
    <property type="molecule type" value="Genomic_DNA"/>
</dbReference>
<evidence type="ECO:0000256" key="2">
    <source>
        <dbReference type="ARBA" id="ARBA00022517"/>
    </source>
</evidence>
<dbReference type="InterPro" id="IPR036847">
    <property type="entry name" value="RimP_C_sf"/>
</dbReference>
<dbReference type="GO" id="GO:0006412">
    <property type="term" value="P:translation"/>
    <property type="evidence" value="ECO:0007669"/>
    <property type="project" value="TreeGrafter"/>
</dbReference>
<dbReference type="PANTHER" id="PTHR33867">
    <property type="entry name" value="RIBOSOME MATURATION FACTOR RIMP"/>
    <property type="match status" value="1"/>
</dbReference>
<evidence type="ECO:0000313" key="7">
    <source>
        <dbReference type="Proteomes" id="UP000665020"/>
    </source>
</evidence>
<dbReference type="RefSeq" id="WP_230866847.1">
    <property type="nucleotide sequence ID" value="NZ_CP046640.1"/>
</dbReference>
<reference evidence="6" key="1">
    <citation type="submission" date="2019-12" db="EMBL/GenBank/DDBJ databases">
        <authorList>
            <person name="zhang j."/>
            <person name="sun C.M."/>
        </authorList>
    </citation>
    <scope>NUCLEOTIDE SEQUENCE</scope>
    <source>
        <strain evidence="6">NS-1</strain>
    </source>
</reference>
<dbReference type="GO" id="GO:0000028">
    <property type="term" value="P:ribosomal small subunit assembly"/>
    <property type="evidence" value="ECO:0007669"/>
    <property type="project" value="TreeGrafter"/>
</dbReference>
<feature type="domain" description="Ribosome maturation factor RimP N-terminal" evidence="4">
    <location>
        <begin position="12"/>
        <end position="84"/>
    </location>
</feature>
<dbReference type="CDD" id="cd01734">
    <property type="entry name" value="YlxS_C"/>
    <property type="match status" value="1"/>
</dbReference>
<feature type="domain" description="Ribosome maturation factor RimP C-terminal" evidence="5">
    <location>
        <begin position="87"/>
        <end position="154"/>
    </location>
</feature>